<reference evidence="1" key="1">
    <citation type="submission" date="2016-05" db="EMBL/GenBank/DDBJ databases">
        <authorList>
            <person name="Lavstsen T."/>
            <person name="Jespersen J.S."/>
        </authorList>
    </citation>
    <scope>NUCLEOTIDE SEQUENCE</scope>
    <source>
        <tissue evidence="1">Brain</tissue>
    </source>
</reference>
<dbReference type="AlphaFoldDB" id="A0A1A8MIY7"/>
<evidence type="ECO:0000313" key="1">
    <source>
        <dbReference type="EMBL" id="SBR56722.1"/>
    </source>
</evidence>
<sequence length="49" mass="5826">PTDFRFCFSTLSQTNLTHMNYGCYYFTNVNAMFYAPIKQDKYNLLQDKA</sequence>
<feature type="non-terminal residue" evidence="1">
    <location>
        <position position="49"/>
    </location>
</feature>
<name>A0A1A8MIY7_9TELE</name>
<accession>A0A1A8MIY7</accession>
<protein>
    <submittedName>
        <fullName evidence="1">Uncharacterized protein</fullName>
    </submittedName>
</protein>
<gene>
    <name evidence="1" type="primary">CABZ01055715.1</name>
</gene>
<proteinExistence type="predicted"/>
<dbReference type="EMBL" id="HAEF01015563">
    <property type="protein sequence ID" value="SBR56722.1"/>
    <property type="molecule type" value="Transcribed_RNA"/>
</dbReference>
<feature type="non-terminal residue" evidence="1">
    <location>
        <position position="1"/>
    </location>
</feature>
<organism evidence="1">
    <name type="scientific">Nothobranchius pienaari</name>
    <dbReference type="NCBI Taxonomy" id="704102"/>
    <lineage>
        <taxon>Eukaryota</taxon>
        <taxon>Metazoa</taxon>
        <taxon>Chordata</taxon>
        <taxon>Craniata</taxon>
        <taxon>Vertebrata</taxon>
        <taxon>Euteleostomi</taxon>
        <taxon>Actinopterygii</taxon>
        <taxon>Neopterygii</taxon>
        <taxon>Teleostei</taxon>
        <taxon>Neoteleostei</taxon>
        <taxon>Acanthomorphata</taxon>
        <taxon>Ovalentaria</taxon>
        <taxon>Atherinomorphae</taxon>
        <taxon>Cyprinodontiformes</taxon>
        <taxon>Nothobranchiidae</taxon>
        <taxon>Nothobranchius</taxon>
    </lineage>
</organism>
<reference evidence="1" key="2">
    <citation type="submission" date="2016-06" db="EMBL/GenBank/DDBJ databases">
        <title>The genome of a short-lived fish provides insights into sex chromosome evolution and the genetic control of aging.</title>
        <authorList>
            <person name="Reichwald K."/>
            <person name="Felder M."/>
            <person name="Petzold A."/>
            <person name="Koch P."/>
            <person name="Groth M."/>
            <person name="Platzer M."/>
        </authorList>
    </citation>
    <scope>NUCLEOTIDE SEQUENCE</scope>
    <source>
        <tissue evidence="1">Brain</tissue>
    </source>
</reference>